<organism evidence="9 10">
    <name type="scientific">Plectosphaerella cucumerina</name>
    <dbReference type="NCBI Taxonomy" id="40658"/>
    <lineage>
        <taxon>Eukaryota</taxon>
        <taxon>Fungi</taxon>
        <taxon>Dikarya</taxon>
        <taxon>Ascomycota</taxon>
        <taxon>Pezizomycotina</taxon>
        <taxon>Sordariomycetes</taxon>
        <taxon>Hypocreomycetidae</taxon>
        <taxon>Glomerellales</taxon>
        <taxon>Plectosphaerellaceae</taxon>
        <taxon>Plectosphaerella</taxon>
    </lineage>
</organism>
<dbReference type="GO" id="GO:0001139">
    <property type="term" value="F:RNA polymerase II complex recruiting activity"/>
    <property type="evidence" value="ECO:0007669"/>
    <property type="project" value="TreeGrafter"/>
</dbReference>
<dbReference type="GO" id="GO:0031564">
    <property type="term" value="P:transcription antitermination"/>
    <property type="evidence" value="ECO:0007669"/>
    <property type="project" value="TreeGrafter"/>
</dbReference>
<evidence type="ECO:0000256" key="6">
    <source>
        <dbReference type="ARBA" id="ARBA00022833"/>
    </source>
</evidence>
<gene>
    <name evidence="9" type="ORF">B0T11DRAFT_139684</name>
</gene>
<dbReference type="InterPro" id="IPR036575">
    <property type="entry name" value="TFIIS_cen_dom_sf"/>
</dbReference>
<dbReference type="GO" id="GO:0006368">
    <property type="term" value="P:transcription elongation by RNA polymerase II"/>
    <property type="evidence" value="ECO:0007669"/>
    <property type="project" value="TreeGrafter"/>
</dbReference>
<dbReference type="CDD" id="cd21538">
    <property type="entry name" value="SPOC_TFIIS"/>
    <property type="match status" value="1"/>
</dbReference>
<keyword evidence="4" id="KW-0479">Metal-binding</keyword>
<dbReference type="Pfam" id="PF23257">
    <property type="entry name" value="DUF7071"/>
    <property type="match status" value="1"/>
</dbReference>
<reference evidence="9" key="1">
    <citation type="journal article" date="2021" name="Nat. Commun.">
        <title>Genetic determinants of endophytism in the Arabidopsis root mycobiome.</title>
        <authorList>
            <person name="Mesny F."/>
            <person name="Miyauchi S."/>
            <person name="Thiergart T."/>
            <person name="Pickel B."/>
            <person name="Atanasova L."/>
            <person name="Karlsson M."/>
            <person name="Huettel B."/>
            <person name="Barry K.W."/>
            <person name="Haridas S."/>
            <person name="Chen C."/>
            <person name="Bauer D."/>
            <person name="Andreopoulos W."/>
            <person name="Pangilinan J."/>
            <person name="LaButti K."/>
            <person name="Riley R."/>
            <person name="Lipzen A."/>
            <person name="Clum A."/>
            <person name="Drula E."/>
            <person name="Henrissat B."/>
            <person name="Kohler A."/>
            <person name="Grigoriev I.V."/>
            <person name="Martin F.M."/>
            <person name="Hacquard S."/>
        </authorList>
    </citation>
    <scope>NUCLEOTIDE SEQUENCE</scope>
    <source>
        <strain evidence="9">MPI-CAGE-AT-0016</strain>
    </source>
</reference>
<dbReference type="GO" id="GO:0005634">
    <property type="term" value="C:nucleus"/>
    <property type="evidence" value="ECO:0007669"/>
    <property type="project" value="TreeGrafter"/>
</dbReference>
<feature type="region of interest" description="Disordered" evidence="7">
    <location>
        <begin position="642"/>
        <end position="728"/>
    </location>
</feature>
<evidence type="ECO:0000256" key="5">
    <source>
        <dbReference type="ARBA" id="ARBA00022771"/>
    </source>
</evidence>
<feature type="compositionally biased region" description="Polar residues" evidence="7">
    <location>
        <begin position="703"/>
        <end position="714"/>
    </location>
</feature>
<name>A0A8K0WXI8_9PEZI</name>
<evidence type="ECO:0000256" key="7">
    <source>
        <dbReference type="SAM" id="MobiDB-lite"/>
    </source>
</evidence>
<dbReference type="InterPro" id="IPR003618">
    <property type="entry name" value="TFIIS_cen_dom"/>
</dbReference>
<protein>
    <recommendedName>
        <fullName evidence="3">Transcription factor BYE1</fullName>
    </recommendedName>
</protein>
<feature type="region of interest" description="Disordered" evidence="7">
    <location>
        <begin position="333"/>
        <end position="484"/>
    </location>
</feature>
<dbReference type="Gene3D" id="3.30.40.10">
    <property type="entry name" value="Zinc/RING finger domain, C3HC4 (zinc finger)"/>
    <property type="match status" value="1"/>
</dbReference>
<dbReference type="InterPro" id="IPR011011">
    <property type="entry name" value="Znf_FYVE_PHD"/>
</dbReference>
<feature type="compositionally biased region" description="Basic and acidic residues" evidence="7">
    <location>
        <begin position="172"/>
        <end position="189"/>
    </location>
</feature>
<dbReference type="OrthoDB" id="79252at2759"/>
<dbReference type="GO" id="GO:0006362">
    <property type="term" value="P:transcription elongation by RNA polymerase I"/>
    <property type="evidence" value="ECO:0007669"/>
    <property type="project" value="TreeGrafter"/>
</dbReference>
<feature type="region of interest" description="Disordered" evidence="7">
    <location>
        <begin position="106"/>
        <end position="217"/>
    </location>
</feature>
<dbReference type="InterPro" id="IPR055499">
    <property type="entry name" value="DUF7071"/>
</dbReference>
<accession>A0A8K0WXI8</accession>
<dbReference type="InterPro" id="IPR012921">
    <property type="entry name" value="SPOC_C"/>
</dbReference>
<dbReference type="InterPro" id="IPR001965">
    <property type="entry name" value="Znf_PHD"/>
</dbReference>
<feature type="compositionally biased region" description="Low complexity" evidence="7">
    <location>
        <begin position="648"/>
        <end position="665"/>
    </location>
</feature>
<evidence type="ECO:0000256" key="2">
    <source>
        <dbReference type="ARBA" id="ARBA00011050"/>
    </source>
</evidence>
<comment type="similarity">
    <text evidence="2">Belongs to the BYE1 family.</text>
</comment>
<dbReference type="PROSITE" id="PS51321">
    <property type="entry name" value="TFIIS_CENTRAL"/>
    <property type="match status" value="1"/>
</dbReference>
<evidence type="ECO:0000256" key="1">
    <source>
        <dbReference type="ARBA" id="ARBA00002311"/>
    </source>
</evidence>
<feature type="domain" description="TFIIS central" evidence="8">
    <location>
        <begin position="232"/>
        <end position="357"/>
    </location>
</feature>
<dbReference type="PANTHER" id="PTHR11477">
    <property type="entry name" value="TRANSCRIPTION FACTOR S-II ZINC FINGER DOMAIN-CONTAINING PROTEIN"/>
    <property type="match status" value="1"/>
</dbReference>
<feature type="compositionally biased region" description="Basic and acidic residues" evidence="7">
    <location>
        <begin position="114"/>
        <end position="124"/>
    </location>
</feature>
<feature type="compositionally biased region" description="Basic residues" evidence="7">
    <location>
        <begin position="134"/>
        <end position="146"/>
    </location>
</feature>
<dbReference type="Pfam" id="PF07744">
    <property type="entry name" value="SPOC"/>
    <property type="match status" value="1"/>
</dbReference>
<dbReference type="PROSITE" id="PS01359">
    <property type="entry name" value="ZF_PHD_1"/>
    <property type="match status" value="1"/>
</dbReference>
<dbReference type="SUPFAM" id="SSF46942">
    <property type="entry name" value="Elongation factor TFIIS domain 2"/>
    <property type="match status" value="1"/>
</dbReference>
<dbReference type="InterPro" id="IPR019786">
    <property type="entry name" value="Zinc_finger_PHD-type_CS"/>
</dbReference>
<evidence type="ECO:0000259" key="8">
    <source>
        <dbReference type="PROSITE" id="PS51321"/>
    </source>
</evidence>
<evidence type="ECO:0000256" key="3">
    <source>
        <dbReference type="ARBA" id="ARBA00021616"/>
    </source>
</evidence>
<dbReference type="Gene3D" id="1.10.472.30">
    <property type="entry name" value="Transcription elongation factor S-II, central domain"/>
    <property type="match status" value="1"/>
</dbReference>
<dbReference type="GO" id="GO:0031440">
    <property type="term" value="P:regulation of mRNA 3'-end processing"/>
    <property type="evidence" value="ECO:0007669"/>
    <property type="project" value="TreeGrafter"/>
</dbReference>
<feature type="region of interest" description="Disordered" evidence="7">
    <location>
        <begin position="1"/>
        <end position="44"/>
    </location>
</feature>
<comment type="caution">
    <text evidence="9">The sequence shown here is derived from an EMBL/GenBank/DDBJ whole genome shotgun (WGS) entry which is preliminary data.</text>
</comment>
<dbReference type="Proteomes" id="UP000813385">
    <property type="component" value="Unassembled WGS sequence"/>
</dbReference>
<dbReference type="SUPFAM" id="SSF57903">
    <property type="entry name" value="FYVE/PHD zinc finger"/>
    <property type="match status" value="1"/>
</dbReference>
<dbReference type="GO" id="GO:0000977">
    <property type="term" value="F:RNA polymerase II transcription regulatory region sequence-specific DNA binding"/>
    <property type="evidence" value="ECO:0007669"/>
    <property type="project" value="TreeGrafter"/>
</dbReference>
<keyword evidence="10" id="KW-1185">Reference proteome</keyword>
<proteinExistence type="inferred from homology"/>
<keyword evidence="5" id="KW-0863">Zinc-finger</keyword>
<dbReference type="SMART" id="SM00249">
    <property type="entry name" value="PHD"/>
    <property type="match status" value="1"/>
</dbReference>
<dbReference type="GO" id="GO:0008270">
    <property type="term" value="F:zinc ion binding"/>
    <property type="evidence" value="ECO:0007669"/>
    <property type="project" value="UniProtKB-KW"/>
</dbReference>
<dbReference type="Pfam" id="PF20826">
    <property type="entry name" value="PHD_5"/>
    <property type="match status" value="1"/>
</dbReference>
<evidence type="ECO:0000313" key="10">
    <source>
        <dbReference type="Proteomes" id="UP000813385"/>
    </source>
</evidence>
<keyword evidence="6" id="KW-0862">Zinc</keyword>
<dbReference type="Pfam" id="PF07500">
    <property type="entry name" value="TFIIS_M"/>
    <property type="match status" value="1"/>
</dbReference>
<feature type="region of interest" description="Disordered" evidence="7">
    <location>
        <begin position="798"/>
        <end position="823"/>
    </location>
</feature>
<dbReference type="PANTHER" id="PTHR11477:SF11">
    <property type="entry name" value="TRANSCRIPTION FACTOR BYE1"/>
    <property type="match status" value="1"/>
</dbReference>
<feature type="compositionally biased region" description="Polar residues" evidence="7">
    <location>
        <begin position="431"/>
        <end position="442"/>
    </location>
</feature>
<dbReference type="AlphaFoldDB" id="A0A8K0WXI8"/>
<evidence type="ECO:0000313" key="9">
    <source>
        <dbReference type="EMBL" id="KAH7347130.1"/>
    </source>
</evidence>
<sequence length="823" mass="90647">MSEPEPRRSVRATKGQHTKSFDDQPIDPPKKRGRKKKQEEEPEEEIIRCVCGATNQEGDSEEPWIACDKCGAWQHNVCMGMSVFSEDLPKHYYCEQCAPQDHKELLAAMAQGEKPWEQRRKKYEEEQEQQSDKKKTKKKKGGRGAKRVSDPKEEPPQPPTTKATESPAPESKPAKGKKEAAQGKRKATEEPEPGPKGTANKIRKVSQPETKKVDYTPPADLPLKLAEITDNTVQSTAAFLMRSIQFGLTTATKLGLFTSPKGLQASSKAERWAIQIERAVRDTHPDHKQYAAQCKTLGANLKNNPELSIGLLNETLSPPLLAVMTTDQLATKEQQQKNAELKAKSDKQSILITDDAPPLQRDRKGPEFIDNEVLSQPDDARPVPRRSSTLNQEKSQDGERPSDGSAPPPLRVDVQGGQQSPRQSDFDINKVFSTVKSQSPTTHVRRPSSHFGHTNGPGIDPDVDRLLQDDTESPPYSPTDESDPDIVWRGNLVMNSIAEFQASAKFAAGANLFQSAGLPWSTLMPRRMTVAGRIDDQKAIEYLCGLRYADNTDVVVVSLTPSSGMANPEFQKLFDYFTSKRKYAVIGDKGVGNVRDTYLVPVPPGDGNVPEFLLNFTDNLVPMKRAEPVLLAVFVYRNTGQPGEQLRTNSSQSPVTSTPTPTAGTHGQAHRTSSISAPAFSPSVPQGQFQPPPHQPPSVHNGHPTQGAHQVAPTNQPPHGYAARATSDAEFQQQRERGEAIARDVLGPFINCPTVQFLLPQAYQMTRREWEICRGVYERDPKARDDLRHLSQLLQQEGNAAAQANATKNAAANSNQQAASPAT</sequence>
<dbReference type="InterPro" id="IPR013083">
    <property type="entry name" value="Znf_RING/FYVE/PHD"/>
</dbReference>
<evidence type="ECO:0000256" key="4">
    <source>
        <dbReference type="ARBA" id="ARBA00022723"/>
    </source>
</evidence>
<dbReference type="EMBL" id="JAGPXD010000007">
    <property type="protein sequence ID" value="KAH7347130.1"/>
    <property type="molecule type" value="Genomic_DNA"/>
</dbReference>
<comment type="function">
    <text evidence="1">Negative regulator of transcription elongation.</text>
</comment>